<dbReference type="Gene3D" id="1.20.58.2180">
    <property type="match status" value="1"/>
</dbReference>
<dbReference type="AlphaFoldDB" id="A0A2V2MY90"/>
<dbReference type="RefSeq" id="WP_109968883.1">
    <property type="nucleotide sequence ID" value="NZ_CP176093.1"/>
</dbReference>
<organism evidence="2 3">
    <name type="scientific">Methanospirillum lacunae</name>
    <dbReference type="NCBI Taxonomy" id="668570"/>
    <lineage>
        <taxon>Archaea</taxon>
        <taxon>Methanobacteriati</taxon>
        <taxon>Methanobacteriota</taxon>
        <taxon>Stenosarchaea group</taxon>
        <taxon>Methanomicrobia</taxon>
        <taxon>Methanomicrobiales</taxon>
        <taxon>Methanospirillaceae</taxon>
        <taxon>Methanospirillum</taxon>
    </lineage>
</organism>
<sequence length="359" mass="40153">MNQHKMQFWINVALIATLVVSCTVCIATAADSTKTITDMAGRQLTVPDPINLAIGTAPPVTVMTYIIAPDKLVGFNSNYNSSKYLPDKYKNLPNVGGTQGQTKLNAESFFKFNPDVILNGQVISKFKDANDIEDIQTQLNPIPVIVVGDVTNLSNFAPGMTFLGQLYNNPSKAEEFNTFYQNIYDKVTKTTASIPESERKKVYYAEGPEGLMTDPAESNHAQPLNVCNGINVANIEWTNMVGRTPVSIEQIMSWNPDVIIAADKQFYNKVYSDPNWKEIKAVKDKQVYLVPSDPFNWYDRSPGVNTVMGIPWTAKVLYPDKFTDMDLKALTKEFYTKFYHYDMTDKEAEDLLSASGLKV</sequence>
<evidence type="ECO:0000259" key="1">
    <source>
        <dbReference type="PROSITE" id="PS50983"/>
    </source>
</evidence>
<dbReference type="EMBL" id="QGMY01000008">
    <property type="protein sequence ID" value="PWR71265.1"/>
    <property type="molecule type" value="Genomic_DNA"/>
</dbReference>
<keyword evidence="3" id="KW-1185">Reference proteome</keyword>
<dbReference type="InterPro" id="IPR002491">
    <property type="entry name" value="ABC_transptr_periplasmic_BD"/>
</dbReference>
<feature type="domain" description="Fe/B12 periplasmic-binding" evidence="1">
    <location>
        <begin position="51"/>
        <end position="321"/>
    </location>
</feature>
<dbReference type="PROSITE" id="PS50983">
    <property type="entry name" value="FE_B12_PBP"/>
    <property type="match status" value="1"/>
</dbReference>
<evidence type="ECO:0000313" key="3">
    <source>
        <dbReference type="Proteomes" id="UP000245657"/>
    </source>
</evidence>
<protein>
    <submittedName>
        <fullName evidence="2">Iron ABC transporter substrate-binding protein</fullName>
    </submittedName>
</protein>
<dbReference type="PANTHER" id="PTHR30535">
    <property type="entry name" value="VITAMIN B12-BINDING PROTEIN"/>
    <property type="match status" value="1"/>
</dbReference>
<proteinExistence type="predicted"/>
<accession>A0A2V2MY90</accession>
<reference evidence="2 3" key="1">
    <citation type="submission" date="2018-05" db="EMBL/GenBank/DDBJ databases">
        <title>Draft genome of Methanospirillum lacunae Ki8-1.</title>
        <authorList>
            <person name="Dueholm M.S."/>
            <person name="Nielsen P.H."/>
            <person name="Bakmann L.F."/>
            <person name="Otzen D.E."/>
        </authorList>
    </citation>
    <scope>NUCLEOTIDE SEQUENCE [LARGE SCALE GENOMIC DNA]</scope>
    <source>
        <strain evidence="2 3">Ki8-1</strain>
    </source>
</reference>
<gene>
    <name evidence="2" type="ORF">DK846_10375</name>
</gene>
<dbReference type="SUPFAM" id="SSF53807">
    <property type="entry name" value="Helical backbone' metal receptor"/>
    <property type="match status" value="1"/>
</dbReference>
<dbReference type="PANTHER" id="PTHR30535:SF34">
    <property type="entry name" value="MOLYBDATE-BINDING PROTEIN MOLA"/>
    <property type="match status" value="1"/>
</dbReference>
<dbReference type="PROSITE" id="PS51257">
    <property type="entry name" value="PROKAR_LIPOPROTEIN"/>
    <property type="match status" value="1"/>
</dbReference>
<dbReference type="GeneID" id="97547114"/>
<dbReference type="Proteomes" id="UP000245657">
    <property type="component" value="Unassembled WGS sequence"/>
</dbReference>
<dbReference type="InterPro" id="IPR050902">
    <property type="entry name" value="ABC_Transporter_SBP"/>
</dbReference>
<evidence type="ECO:0000313" key="2">
    <source>
        <dbReference type="EMBL" id="PWR71265.1"/>
    </source>
</evidence>
<dbReference type="OrthoDB" id="24039at2157"/>
<name>A0A2V2MY90_9EURY</name>
<comment type="caution">
    <text evidence="2">The sequence shown here is derived from an EMBL/GenBank/DDBJ whole genome shotgun (WGS) entry which is preliminary data.</text>
</comment>
<dbReference type="Pfam" id="PF01497">
    <property type="entry name" value="Peripla_BP_2"/>
    <property type="match status" value="1"/>
</dbReference>
<dbReference type="Gene3D" id="3.40.50.1980">
    <property type="entry name" value="Nitrogenase molybdenum iron protein domain"/>
    <property type="match status" value="2"/>
</dbReference>